<evidence type="ECO:0000313" key="2">
    <source>
        <dbReference type="EMBL" id="KAH7230511.1"/>
    </source>
</evidence>
<dbReference type="GeneID" id="70226235"/>
<dbReference type="OrthoDB" id="3231004at2759"/>
<dbReference type="Proteomes" id="UP000720189">
    <property type="component" value="Unassembled WGS sequence"/>
</dbReference>
<reference evidence="2" key="1">
    <citation type="journal article" date="2021" name="Nat. Commun.">
        <title>Genetic determinants of endophytism in the Arabidopsis root mycobiome.</title>
        <authorList>
            <person name="Mesny F."/>
            <person name="Miyauchi S."/>
            <person name="Thiergart T."/>
            <person name="Pickel B."/>
            <person name="Atanasova L."/>
            <person name="Karlsson M."/>
            <person name="Huettel B."/>
            <person name="Barry K.W."/>
            <person name="Haridas S."/>
            <person name="Chen C."/>
            <person name="Bauer D."/>
            <person name="Andreopoulos W."/>
            <person name="Pangilinan J."/>
            <person name="LaButti K."/>
            <person name="Riley R."/>
            <person name="Lipzen A."/>
            <person name="Clum A."/>
            <person name="Drula E."/>
            <person name="Henrissat B."/>
            <person name="Kohler A."/>
            <person name="Grigoriev I.V."/>
            <person name="Martin F.M."/>
            <person name="Hacquard S."/>
        </authorList>
    </citation>
    <scope>NUCLEOTIDE SEQUENCE</scope>
    <source>
        <strain evidence="2">MPI-CAGE-AT-0023</strain>
    </source>
</reference>
<comment type="caution">
    <text evidence="2">The sequence shown here is derived from an EMBL/GenBank/DDBJ whole genome shotgun (WGS) entry which is preliminary data.</text>
</comment>
<sequence>MPLLLAPYNDAMRLPVERVSDIVDTMDTSRADTIKTGRMEVHGHANTLDQARIDDADISLMISVQVTKQTVSLNNLVRFLPIDGLEVGSPQFNEVFGDSYISGEVDKPKAISLQLHTLLAVRTALDNEVNKIVAVVNTLARQPELLPEVDYFNTNCKDELVQGIIEEALSESCTSVSQEEPPAQDDFPLPYVSDYSPSETSSGVEEIHTPQTSDLDSTSLSGRSLVLLNGPGPSTDLKLDLLVPPEVWAELLPVKTGRSTSLISKQAKTVPATDEKYKKLEFLAAVCGIHDVTATLQQWVSPGQTGDRLVIPVEDISTLEDDDSYGSLRLGNMINLCFIYRYNDGPMRICLFNHDEESTEVLEITHESHCQRVEFVGDRGRGWSILSVIHGGKIYNSREDLQRCISNADYVGEGDWPYIHFNSYTVRDEHLGKDGMTGVVFYTFAEPQGIQCAVSMGTTGCLLTVQRQLANFTQQTAREIAFEATGENYKKAKQYQITLHKDIESPGYSCNFERGTLKVRPSESAFLQFENGVKFVLKNNGRFEVLDEQDEVFWSSEEAPEGQSPRLLEFCRDGILRLWNTEGQIYCDTIQVPIRIWIRNCKKSRLIGR</sequence>
<keyword evidence="3" id="KW-1185">Reference proteome</keyword>
<gene>
    <name evidence="2" type="ORF">BKA55DRAFT_598733</name>
</gene>
<accession>A0A9P9G100</accession>
<feature type="region of interest" description="Disordered" evidence="1">
    <location>
        <begin position="195"/>
        <end position="218"/>
    </location>
</feature>
<dbReference type="RefSeq" id="XP_046043149.1">
    <property type="nucleotide sequence ID" value="XM_046196281.1"/>
</dbReference>
<dbReference type="AlphaFoldDB" id="A0A9P9G100"/>
<organism evidence="2 3">
    <name type="scientific">Fusarium redolens</name>
    <dbReference type="NCBI Taxonomy" id="48865"/>
    <lineage>
        <taxon>Eukaryota</taxon>
        <taxon>Fungi</taxon>
        <taxon>Dikarya</taxon>
        <taxon>Ascomycota</taxon>
        <taxon>Pezizomycotina</taxon>
        <taxon>Sordariomycetes</taxon>
        <taxon>Hypocreomycetidae</taxon>
        <taxon>Hypocreales</taxon>
        <taxon>Nectriaceae</taxon>
        <taxon>Fusarium</taxon>
        <taxon>Fusarium redolens species complex</taxon>
    </lineage>
</organism>
<proteinExistence type="predicted"/>
<name>A0A9P9G100_FUSRE</name>
<evidence type="ECO:0000256" key="1">
    <source>
        <dbReference type="SAM" id="MobiDB-lite"/>
    </source>
</evidence>
<evidence type="ECO:0008006" key="4">
    <source>
        <dbReference type="Google" id="ProtNLM"/>
    </source>
</evidence>
<protein>
    <recommendedName>
        <fullName evidence="4">Bulb-type lectin domain-containing protein</fullName>
    </recommendedName>
</protein>
<evidence type="ECO:0000313" key="3">
    <source>
        <dbReference type="Proteomes" id="UP000720189"/>
    </source>
</evidence>
<dbReference type="EMBL" id="JAGMUX010000022">
    <property type="protein sequence ID" value="KAH7230511.1"/>
    <property type="molecule type" value="Genomic_DNA"/>
</dbReference>